<evidence type="ECO:0000313" key="2">
    <source>
        <dbReference type="EMBL" id="KAG1766834.1"/>
    </source>
</evidence>
<protein>
    <submittedName>
        <fullName evidence="2">Uncharacterized protein</fullName>
    </submittedName>
</protein>
<dbReference type="EMBL" id="JABBWD010000092">
    <property type="protein sequence ID" value="KAG1766834.1"/>
    <property type="molecule type" value="Genomic_DNA"/>
</dbReference>
<name>A0A9P6ZHQ5_9AGAM</name>
<sequence>MAGNKRVAGTDMDAVDNMPPAKRMKPEAVPKEQLPDARATIGLLTIRPRNFSSLDQVPDSYFDNNTWRGVFLPTIAYTAGGENIDPWFIDDNSLIKILAKAWRVVYAGKPSLKHYIDAVFHASKQGLNEWRSGFESAAIMMTTSIMAYKPASFSTYEQRFVVAKYYLYKHRFLFKNHSSNDKKEWTGMWQSEFILQTFAAHLDYTRGRMHVEALGSEEQLSRTALALSAAAVKRTLGLLLTGELSFEVTTAVAKGEKKVIRNNEAQASNGDLWKIIMSNTEGFSESLWGYDSRMFLNAINRATATGHSEINSTEDIDKEYTDLFHFR</sequence>
<comment type="caution">
    <text evidence="2">The sequence shown here is derived from an EMBL/GenBank/DDBJ whole genome shotgun (WGS) entry which is preliminary data.</text>
</comment>
<dbReference type="AlphaFoldDB" id="A0A9P6ZHQ5"/>
<gene>
    <name evidence="2" type="ORF">EV702DRAFT_1148595</name>
</gene>
<accession>A0A9P6ZHQ5</accession>
<evidence type="ECO:0000256" key="1">
    <source>
        <dbReference type="SAM" id="MobiDB-lite"/>
    </source>
</evidence>
<feature type="region of interest" description="Disordered" evidence="1">
    <location>
        <begin position="1"/>
        <end position="30"/>
    </location>
</feature>
<keyword evidence="3" id="KW-1185">Reference proteome</keyword>
<evidence type="ECO:0000313" key="3">
    <source>
        <dbReference type="Proteomes" id="UP000714275"/>
    </source>
</evidence>
<organism evidence="2 3">
    <name type="scientific">Suillus placidus</name>
    <dbReference type="NCBI Taxonomy" id="48579"/>
    <lineage>
        <taxon>Eukaryota</taxon>
        <taxon>Fungi</taxon>
        <taxon>Dikarya</taxon>
        <taxon>Basidiomycota</taxon>
        <taxon>Agaricomycotina</taxon>
        <taxon>Agaricomycetes</taxon>
        <taxon>Agaricomycetidae</taxon>
        <taxon>Boletales</taxon>
        <taxon>Suillineae</taxon>
        <taxon>Suillaceae</taxon>
        <taxon>Suillus</taxon>
    </lineage>
</organism>
<reference evidence="2" key="1">
    <citation type="journal article" date="2020" name="New Phytol.">
        <title>Comparative genomics reveals dynamic genome evolution in host specialist ectomycorrhizal fungi.</title>
        <authorList>
            <person name="Lofgren L.A."/>
            <person name="Nguyen N.H."/>
            <person name="Vilgalys R."/>
            <person name="Ruytinx J."/>
            <person name="Liao H.L."/>
            <person name="Branco S."/>
            <person name="Kuo A."/>
            <person name="LaButti K."/>
            <person name="Lipzen A."/>
            <person name="Andreopoulos W."/>
            <person name="Pangilinan J."/>
            <person name="Riley R."/>
            <person name="Hundley H."/>
            <person name="Na H."/>
            <person name="Barry K."/>
            <person name="Grigoriev I.V."/>
            <person name="Stajich J.E."/>
            <person name="Kennedy P.G."/>
        </authorList>
    </citation>
    <scope>NUCLEOTIDE SEQUENCE</scope>
    <source>
        <strain evidence="2">DOB743</strain>
    </source>
</reference>
<proteinExistence type="predicted"/>
<dbReference type="Proteomes" id="UP000714275">
    <property type="component" value="Unassembled WGS sequence"/>
</dbReference>
<dbReference type="OrthoDB" id="2680458at2759"/>